<reference evidence="2 3" key="1">
    <citation type="submission" date="2020-08" db="EMBL/GenBank/DDBJ databases">
        <title>Genomic Encyclopedia of Type Strains, Phase IV (KMG-IV): sequencing the most valuable type-strain genomes for metagenomic binning, comparative biology and taxonomic classification.</title>
        <authorList>
            <person name="Goeker M."/>
        </authorList>
    </citation>
    <scope>NUCLEOTIDE SEQUENCE [LARGE SCALE GENOMIC DNA]</scope>
    <source>
        <strain evidence="2 3">DSM 23958</strain>
    </source>
</reference>
<evidence type="ECO:0000313" key="2">
    <source>
        <dbReference type="EMBL" id="MBB5205781.1"/>
    </source>
</evidence>
<comment type="caution">
    <text evidence="2">The sequence shown here is derived from an EMBL/GenBank/DDBJ whole genome shotgun (WGS) entry which is preliminary data.</text>
</comment>
<evidence type="ECO:0000256" key="1">
    <source>
        <dbReference type="SAM" id="Phobius"/>
    </source>
</evidence>
<keyword evidence="1" id="KW-1133">Transmembrane helix</keyword>
<evidence type="ECO:0000313" key="3">
    <source>
        <dbReference type="Proteomes" id="UP000554837"/>
    </source>
</evidence>
<dbReference type="AlphaFoldDB" id="A0A840SBD6"/>
<keyword evidence="1" id="KW-0472">Membrane</keyword>
<dbReference type="EMBL" id="JACHHO010000005">
    <property type="protein sequence ID" value="MBB5205781.1"/>
    <property type="molecule type" value="Genomic_DNA"/>
</dbReference>
<name>A0A840SBD6_9BURK</name>
<keyword evidence="1" id="KW-0812">Transmembrane</keyword>
<protein>
    <submittedName>
        <fullName evidence="2">Uncharacterized protein</fullName>
    </submittedName>
</protein>
<proteinExistence type="predicted"/>
<dbReference type="OrthoDB" id="8857578at2"/>
<organism evidence="2 3">
    <name type="scientific">Inhella inkyongensis</name>
    <dbReference type="NCBI Taxonomy" id="392593"/>
    <lineage>
        <taxon>Bacteria</taxon>
        <taxon>Pseudomonadati</taxon>
        <taxon>Pseudomonadota</taxon>
        <taxon>Betaproteobacteria</taxon>
        <taxon>Burkholderiales</taxon>
        <taxon>Sphaerotilaceae</taxon>
        <taxon>Inhella</taxon>
    </lineage>
</organism>
<dbReference type="InterPro" id="IPR036291">
    <property type="entry name" value="NAD(P)-bd_dom_sf"/>
</dbReference>
<sequence>MKPDLNASLGAALNAVPTPPAPPALVLGAAGWLGSALLAQVLGAGHRRVGAWMRRPMGSTLRGLVPVLDADLEPAQEQPSAWAGACAYLVLERAGLTGAARNAVFAQPDASELLPLAQRLRALGVTRLLVVLPHAPGSLPEGLRHGFADRDEQGLSELGFTQLVLVRSSRDTQALPSGTPWLERFAAAWWSQLRWMLPDDERPLRSVALARVVVQAERLLREAGPGVRVLTQAQASRAAQSGVQGAQTLRVWAGLDAQPV</sequence>
<keyword evidence="3" id="KW-1185">Reference proteome</keyword>
<dbReference type="SUPFAM" id="SSF51735">
    <property type="entry name" value="NAD(P)-binding Rossmann-fold domains"/>
    <property type="match status" value="1"/>
</dbReference>
<gene>
    <name evidence="2" type="ORF">HNQ51_003108</name>
</gene>
<dbReference type="Proteomes" id="UP000554837">
    <property type="component" value="Unassembled WGS sequence"/>
</dbReference>
<dbReference type="Gene3D" id="3.40.50.720">
    <property type="entry name" value="NAD(P)-binding Rossmann-like Domain"/>
    <property type="match status" value="1"/>
</dbReference>
<feature type="transmembrane region" description="Helical" evidence="1">
    <location>
        <begin position="24"/>
        <end position="45"/>
    </location>
</feature>
<accession>A0A840SBD6</accession>
<dbReference type="RefSeq" id="WP_138855295.1">
    <property type="nucleotide sequence ID" value="NZ_CP040709.1"/>
</dbReference>